<dbReference type="InterPro" id="IPR010445">
    <property type="entry name" value="LapA_dom"/>
</dbReference>
<evidence type="ECO:0000256" key="1">
    <source>
        <dbReference type="ARBA" id="ARBA00022475"/>
    </source>
</evidence>
<accession>A0A239D062</accession>
<organism evidence="7 8">
    <name type="scientific">Humidesulfovibrio mexicanus</name>
    <dbReference type="NCBI Taxonomy" id="147047"/>
    <lineage>
        <taxon>Bacteria</taxon>
        <taxon>Pseudomonadati</taxon>
        <taxon>Thermodesulfobacteriota</taxon>
        <taxon>Desulfovibrionia</taxon>
        <taxon>Desulfovibrionales</taxon>
        <taxon>Desulfovibrionaceae</taxon>
        <taxon>Humidesulfovibrio</taxon>
    </lineage>
</organism>
<sequence length="120" mass="13501">MRYLKFLGMLILFVASMLFFVQNNQPLSTAVQLEFSILSFHLYSLPLPVYLLVLISFLLGALVCLAFFVVERIRLGFELKSLRTRYAALEDEALTLRTLPLNQAQNQTGIQPSGSSASEL</sequence>
<dbReference type="Proteomes" id="UP000198324">
    <property type="component" value="Unassembled WGS sequence"/>
</dbReference>
<keyword evidence="1" id="KW-1003">Cell membrane</keyword>
<evidence type="ECO:0000256" key="4">
    <source>
        <dbReference type="ARBA" id="ARBA00023136"/>
    </source>
</evidence>
<gene>
    <name evidence="7" type="ORF">SAMN04488503_0058</name>
</gene>
<feature type="domain" description="Lipopolysaccharide assembly protein A" evidence="6">
    <location>
        <begin position="39"/>
        <end position="92"/>
    </location>
</feature>
<dbReference type="AlphaFoldDB" id="A0A239D062"/>
<keyword evidence="4 5" id="KW-0472">Membrane</keyword>
<evidence type="ECO:0000256" key="2">
    <source>
        <dbReference type="ARBA" id="ARBA00022692"/>
    </source>
</evidence>
<keyword evidence="2 5" id="KW-0812">Transmembrane</keyword>
<evidence type="ECO:0000256" key="3">
    <source>
        <dbReference type="ARBA" id="ARBA00022989"/>
    </source>
</evidence>
<dbReference type="RefSeq" id="WP_089275557.1">
    <property type="nucleotide sequence ID" value="NZ_FZOC01000010.1"/>
</dbReference>
<protein>
    <recommendedName>
        <fullName evidence="6">Lipopolysaccharide assembly protein A domain-containing protein</fullName>
    </recommendedName>
</protein>
<keyword evidence="3 5" id="KW-1133">Transmembrane helix</keyword>
<dbReference type="Pfam" id="PF06305">
    <property type="entry name" value="LapA_dom"/>
    <property type="match status" value="1"/>
</dbReference>
<feature type="transmembrane region" description="Helical" evidence="5">
    <location>
        <begin position="49"/>
        <end position="70"/>
    </location>
</feature>
<evidence type="ECO:0000256" key="5">
    <source>
        <dbReference type="SAM" id="Phobius"/>
    </source>
</evidence>
<dbReference type="GO" id="GO:0005886">
    <property type="term" value="C:plasma membrane"/>
    <property type="evidence" value="ECO:0007669"/>
    <property type="project" value="InterPro"/>
</dbReference>
<evidence type="ECO:0000313" key="8">
    <source>
        <dbReference type="Proteomes" id="UP000198324"/>
    </source>
</evidence>
<keyword evidence="8" id="KW-1185">Reference proteome</keyword>
<evidence type="ECO:0000259" key="6">
    <source>
        <dbReference type="Pfam" id="PF06305"/>
    </source>
</evidence>
<dbReference type="EMBL" id="FZOC01000010">
    <property type="protein sequence ID" value="SNS25906.1"/>
    <property type="molecule type" value="Genomic_DNA"/>
</dbReference>
<reference evidence="7" key="1">
    <citation type="submission" date="2017-06" db="EMBL/GenBank/DDBJ databases">
        <authorList>
            <person name="Kim H.J."/>
            <person name="Triplett B.A."/>
        </authorList>
    </citation>
    <scope>NUCLEOTIDE SEQUENCE [LARGE SCALE GENOMIC DNA]</scope>
    <source>
        <strain evidence="7">DSM 13116</strain>
    </source>
</reference>
<proteinExistence type="predicted"/>
<name>A0A239D062_9BACT</name>
<dbReference type="OrthoDB" id="5465169at2"/>
<evidence type="ECO:0000313" key="7">
    <source>
        <dbReference type="EMBL" id="SNS25906.1"/>
    </source>
</evidence>